<organism evidence="1 2">
    <name type="scientific">Effrenium voratum</name>
    <dbReference type="NCBI Taxonomy" id="2562239"/>
    <lineage>
        <taxon>Eukaryota</taxon>
        <taxon>Sar</taxon>
        <taxon>Alveolata</taxon>
        <taxon>Dinophyceae</taxon>
        <taxon>Suessiales</taxon>
        <taxon>Symbiodiniaceae</taxon>
        <taxon>Effrenium</taxon>
    </lineage>
</organism>
<keyword evidence="2" id="KW-1185">Reference proteome</keyword>
<comment type="caution">
    <text evidence="1">The sequence shown here is derived from an EMBL/GenBank/DDBJ whole genome shotgun (WGS) entry which is preliminary data.</text>
</comment>
<protein>
    <submittedName>
        <fullName evidence="1">Uncharacterized protein</fullName>
    </submittedName>
</protein>
<dbReference type="Proteomes" id="UP001178507">
    <property type="component" value="Unassembled WGS sequence"/>
</dbReference>
<dbReference type="SUPFAM" id="SSF52833">
    <property type="entry name" value="Thioredoxin-like"/>
    <property type="match status" value="1"/>
</dbReference>
<accession>A0AA36NHC4</accession>
<sequence>MMSNEVWFVQAYDPNDGSCKSFATGWEDVAHTYGEHARFGRLDVTKPELKTLLPFKPVLLPVVFRYARGMSVEHFMFSDRMGRDEENSAGGGKALRSFMENNFPEVQNPPPRDRCGAAALVASRRAGCLDAMRTDADPDRRP</sequence>
<name>A0AA36NHC4_9DINO</name>
<evidence type="ECO:0000313" key="2">
    <source>
        <dbReference type="Proteomes" id="UP001178507"/>
    </source>
</evidence>
<dbReference type="EMBL" id="CAUJNA010003503">
    <property type="protein sequence ID" value="CAJ1403596.1"/>
    <property type="molecule type" value="Genomic_DNA"/>
</dbReference>
<proteinExistence type="predicted"/>
<dbReference type="AlphaFoldDB" id="A0AA36NHC4"/>
<dbReference type="InterPro" id="IPR036249">
    <property type="entry name" value="Thioredoxin-like_sf"/>
</dbReference>
<evidence type="ECO:0000313" key="1">
    <source>
        <dbReference type="EMBL" id="CAJ1403596.1"/>
    </source>
</evidence>
<gene>
    <name evidence="1" type="ORF">EVOR1521_LOCUS26240</name>
</gene>
<dbReference type="Gene3D" id="3.40.30.10">
    <property type="entry name" value="Glutaredoxin"/>
    <property type="match status" value="1"/>
</dbReference>
<reference evidence="1" key="1">
    <citation type="submission" date="2023-08" db="EMBL/GenBank/DDBJ databases">
        <authorList>
            <person name="Chen Y."/>
            <person name="Shah S."/>
            <person name="Dougan E. K."/>
            <person name="Thang M."/>
            <person name="Chan C."/>
        </authorList>
    </citation>
    <scope>NUCLEOTIDE SEQUENCE</scope>
</reference>